<gene>
    <name evidence="1" type="ORF">MLD38_039716</name>
</gene>
<keyword evidence="2" id="KW-1185">Reference proteome</keyword>
<organism evidence="1 2">
    <name type="scientific">Melastoma candidum</name>
    <dbReference type="NCBI Taxonomy" id="119954"/>
    <lineage>
        <taxon>Eukaryota</taxon>
        <taxon>Viridiplantae</taxon>
        <taxon>Streptophyta</taxon>
        <taxon>Embryophyta</taxon>
        <taxon>Tracheophyta</taxon>
        <taxon>Spermatophyta</taxon>
        <taxon>Magnoliopsida</taxon>
        <taxon>eudicotyledons</taxon>
        <taxon>Gunneridae</taxon>
        <taxon>Pentapetalae</taxon>
        <taxon>rosids</taxon>
        <taxon>malvids</taxon>
        <taxon>Myrtales</taxon>
        <taxon>Melastomataceae</taxon>
        <taxon>Melastomatoideae</taxon>
        <taxon>Melastomateae</taxon>
        <taxon>Melastoma</taxon>
    </lineage>
</organism>
<comment type="caution">
    <text evidence="1">The sequence shown here is derived from an EMBL/GenBank/DDBJ whole genome shotgun (WGS) entry which is preliminary data.</text>
</comment>
<sequence length="292" mass="31169">MSEMINTSATMQSVSRVQIPTNPKPKPGFFPESLGGYVERAFARCRGEAQMAASQAVMKEIITNAAADGTLHTRDWDAEPLPLPDVNNLSKESQTPRSFRLFKGSPTTRTESQGEPLAEEEKAGESMPENTNAIRYGGWKQATARDQKALVDSSEDKEDMVQDDEKAPAAEGGSGVQGDIVVVAGAPALCPYCDRIRRWSGVREDIVIEEEVVGGGFGALEPGAAVPTDRADSVIAGTVAGGPALAATTLTLALASNLHLACAMIQAGFHVLDSEVSFDHEQNFRTGEKRLH</sequence>
<evidence type="ECO:0000313" key="1">
    <source>
        <dbReference type="EMBL" id="KAI4304166.1"/>
    </source>
</evidence>
<reference evidence="2" key="1">
    <citation type="journal article" date="2023" name="Front. Plant Sci.">
        <title>Chromosomal-level genome assembly of Melastoma candidum provides insights into trichome evolution.</title>
        <authorList>
            <person name="Zhong Y."/>
            <person name="Wu W."/>
            <person name="Sun C."/>
            <person name="Zou P."/>
            <person name="Liu Y."/>
            <person name="Dai S."/>
            <person name="Zhou R."/>
        </authorList>
    </citation>
    <scope>NUCLEOTIDE SEQUENCE [LARGE SCALE GENOMIC DNA]</scope>
</reference>
<dbReference type="Proteomes" id="UP001057402">
    <property type="component" value="Chromosome 12"/>
</dbReference>
<name>A0ACB9L315_9MYRT</name>
<dbReference type="EMBL" id="CM042891">
    <property type="protein sequence ID" value="KAI4304166.1"/>
    <property type="molecule type" value="Genomic_DNA"/>
</dbReference>
<accession>A0ACB9L315</accession>
<proteinExistence type="predicted"/>
<evidence type="ECO:0000313" key="2">
    <source>
        <dbReference type="Proteomes" id="UP001057402"/>
    </source>
</evidence>
<protein>
    <submittedName>
        <fullName evidence="1">Uncharacterized protein</fullName>
    </submittedName>
</protein>